<evidence type="ECO:0000313" key="1">
    <source>
        <dbReference type="EMBL" id="KAI8007602.1"/>
    </source>
</evidence>
<gene>
    <name evidence="1" type="ORF">LOK49_LG07G01487</name>
</gene>
<accession>A0ACC0H4E2</accession>
<name>A0ACC0H4E2_9ERIC</name>
<dbReference type="Proteomes" id="UP001060215">
    <property type="component" value="Chromosome 7"/>
</dbReference>
<reference evidence="1 2" key="1">
    <citation type="journal article" date="2022" name="Plant J.">
        <title>Chromosome-level genome of Camellia lanceoleosa provides a valuable resource for understanding genome evolution and self-incompatibility.</title>
        <authorList>
            <person name="Gong W."/>
            <person name="Xiao S."/>
            <person name="Wang L."/>
            <person name="Liao Z."/>
            <person name="Chang Y."/>
            <person name="Mo W."/>
            <person name="Hu G."/>
            <person name="Li W."/>
            <person name="Zhao G."/>
            <person name="Zhu H."/>
            <person name="Hu X."/>
            <person name="Ji K."/>
            <person name="Xiang X."/>
            <person name="Song Q."/>
            <person name="Yuan D."/>
            <person name="Jin S."/>
            <person name="Zhang L."/>
        </authorList>
    </citation>
    <scope>NUCLEOTIDE SEQUENCE [LARGE SCALE GENOMIC DNA]</scope>
    <source>
        <strain evidence="1">SQ_2022a</strain>
    </source>
</reference>
<organism evidence="1 2">
    <name type="scientific">Camellia lanceoleosa</name>
    <dbReference type="NCBI Taxonomy" id="1840588"/>
    <lineage>
        <taxon>Eukaryota</taxon>
        <taxon>Viridiplantae</taxon>
        <taxon>Streptophyta</taxon>
        <taxon>Embryophyta</taxon>
        <taxon>Tracheophyta</taxon>
        <taxon>Spermatophyta</taxon>
        <taxon>Magnoliopsida</taxon>
        <taxon>eudicotyledons</taxon>
        <taxon>Gunneridae</taxon>
        <taxon>Pentapetalae</taxon>
        <taxon>asterids</taxon>
        <taxon>Ericales</taxon>
        <taxon>Theaceae</taxon>
        <taxon>Camellia</taxon>
    </lineage>
</organism>
<protein>
    <submittedName>
        <fullName evidence="1">Uncharacterized protein</fullName>
    </submittedName>
</protein>
<keyword evidence="2" id="KW-1185">Reference proteome</keyword>
<evidence type="ECO:0000313" key="2">
    <source>
        <dbReference type="Proteomes" id="UP001060215"/>
    </source>
</evidence>
<sequence length="91" mass="10707">MNLPELRKQKHVIVRTKHQKVPKRNLDENDNSRKRWLLVSTPWTLQCNPAVFLQEGSGHHFFTVDSEKYFPYALQQSNSVVLGNLEYPPFN</sequence>
<comment type="caution">
    <text evidence="1">The sequence shown here is derived from an EMBL/GenBank/DDBJ whole genome shotgun (WGS) entry which is preliminary data.</text>
</comment>
<dbReference type="EMBL" id="CM045764">
    <property type="protein sequence ID" value="KAI8007602.1"/>
    <property type="molecule type" value="Genomic_DNA"/>
</dbReference>
<proteinExistence type="predicted"/>